<sequence>MINLSGLSEKFSSLTLYSIDGKQHGVYTIEGSNVFKLNVQSLQKGVYLLHLKGNDLSKSVRFIKE</sequence>
<dbReference type="OrthoDB" id="1467228at2"/>
<dbReference type="Proteomes" id="UP000267268">
    <property type="component" value="Chromosome 1"/>
</dbReference>
<feature type="domain" description="Secretion system C-terminal sorting" evidence="1">
    <location>
        <begin position="8"/>
        <end position="60"/>
    </location>
</feature>
<dbReference type="InterPro" id="IPR026444">
    <property type="entry name" value="Secre_tail"/>
</dbReference>
<evidence type="ECO:0000313" key="2">
    <source>
        <dbReference type="EMBL" id="AZQ64574.1"/>
    </source>
</evidence>
<organism evidence="2 3">
    <name type="scientific">Flammeovirga pectinis</name>
    <dbReference type="NCBI Taxonomy" id="2494373"/>
    <lineage>
        <taxon>Bacteria</taxon>
        <taxon>Pseudomonadati</taxon>
        <taxon>Bacteroidota</taxon>
        <taxon>Cytophagia</taxon>
        <taxon>Cytophagales</taxon>
        <taxon>Flammeovirgaceae</taxon>
        <taxon>Flammeovirga</taxon>
    </lineage>
</organism>
<name>A0A3Q9FR97_9BACT</name>
<dbReference type="AlphaFoldDB" id="A0A3Q9FR97"/>
<keyword evidence="3" id="KW-1185">Reference proteome</keyword>
<accession>A0A3Q9FR97</accession>
<evidence type="ECO:0000259" key="1">
    <source>
        <dbReference type="Pfam" id="PF18962"/>
    </source>
</evidence>
<protein>
    <submittedName>
        <fullName evidence="2">T9SS type A sorting domain-containing protein</fullName>
    </submittedName>
</protein>
<dbReference type="Pfam" id="PF18962">
    <property type="entry name" value="Por_Secre_tail"/>
    <property type="match status" value="1"/>
</dbReference>
<gene>
    <name evidence="2" type="ORF">EI427_10860</name>
</gene>
<dbReference type="EMBL" id="CP034562">
    <property type="protein sequence ID" value="AZQ64574.1"/>
    <property type="molecule type" value="Genomic_DNA"/>
</dbReference>
<dbReference type="KEGG" id="fll:EI427_10860"/>
<dbReference type="NCBIfam" id="TIGR04183">
    <property type="entry name" value="Por_Secre_tail"/>
    <property type="match status" value="1"/>
</dbReference>
<proteinExistence type="predicted"/>
<evidence type="ECO:0000313" key="3">
    <source>
        <dbReference type="Proteomes" id="UP000267268"/>
    </source>
</evidence>
<reference evidence="2 3" key="1">
    <citation type="submission" date="2018-12" db="EMBL/GenBank/DDBJ databases">
        <title>Flammeovirga pectinis sp. nov., isolated from the gut of the Korean scallop, Patinopecten yessoensis.</title>
        <authorList>
            <person name="Bae J.-W."/>
            <person name="Jeong Y.-S."/>
            <person name="Kang W."/>
        </authorList>
    </citation>
    <scope>NUCLEOTIDE SEQUENCE [LARGE SCALE GENOMIC DNA]</scope>
    <source>
        <strain evidence="2 3">L12M1</strain>
    </source>
</reference>